<dbReference type="PANTHER" id="PTHR22916:SF3">
    <property type="entry name" value="UDP-GLCNAC:BETAGAL BETA-1,3-N-ACETYLGLUCOSAMINYLTRANSFERASE-LIKE PROTEIN 1"/>
    <property type="match status" value="1"/>
</dbReference>
<name>A0ABN2P884_9ACTN</name>
<protein>
    <recommendedName>
        <fullName evidence="1">Glycosyltransferase 2-like domain-containing protein</fullName>
    </recommendedName>
</protein>
<dbReference type="InterPro" id="IPR001173">
    <property type="entry name" value="Glyco_trans_2-like"/>
</dbReference>
<sequence length="384" mass="41993">MRGPGRLRRRAPEPLVSVVVPAYDVAAWLPACLDSLLAQTHRALEVVVVDDGSPDDSAAVAASYAERDRRVRVVRRPNGGLGAARNTGTAATTGELLMFVDSDDVVPPDAVATLVSSLRASGSDFAVGSCVRWTGEGLQEPPWMRRLHHPPRRGATADEHPELMGDVFAWNKLFRRSWWDAVGLSWPEGVRYEDQPTTTRAYLAGRFDVLDEVVYHWRIRAEGTSITQQRSTLADLADRRTTKRDAWAAVRAHGVGATSAVYLDRVLAGDLHRYFVEVPGCDDAWWELLRAMVLELWSERSLVHSGLPPVHRLTGWLVEQGRRDDAAAVMTWFAGLDGPVPRATLGPGEPDPAGSGLRIDVPVLDGPTVAPVDPLALAVRPHEA</sequence>
<dbReference type="InterPro" id="IPR029044">
    <property type="entry name" value="Nucleotide-diphossugar_trans"/>
</dbReference>
<dbReference type="EMBL" id="BAAAMY010000004">
    <property type="protein sequence ID" value="GAA1914914.1"/>
    <property type="molecule type" value="Genomic_DNA"/>
</dbReference>
<dbReference type="Gene3D" id="3.90.550.10">
    <property type="entry name" value="Spore Coat Polysaccharide Biosynthesis Protein SpsA, Chain A"/>
    <property type="match status" value="1"/>
</dbReference>
<reference evidence="2 3" key="1">
    <citation type="journal article" date="2019" name="Int. J. Syst. Evol. Microbiol.">
        <title>The Global Catalogue of Microorganisms (GCM) 10K type strain sequencing project: providing services to taxonomists for standard genome sequencing and annotation.</title>
        <authorList>
            <consortium name="The Broad Institute Genomics Platform"/>
            <consortium name="The Broad Institute Genome Sequencing Center for Infectious Disease"/>
            <person name="Wu L."/>
            <person name="Ma J."/>
        </authorList>
    </citation>
    <scope>NUCLEOTIDE SEQUENCE [LARGE SCALE GENOMIC DNA]</scope>
    <source>
        <strain evidence="2 3">JCM 14046</strain>
    </source>
</reference>
<evidence type="ECO:0000313" key="2">
    <source>
        <dbReference type="EMBL" id="GAA1914914.1"/>
    </source>
</evidence>
<dbReference type="CDD" id="cd00761">
    <property type="entry name" value="Glyco_tranf_GTA_type"/>
    <property type="match status" value="1"/>
</dbReference>
<keyword evidence="3" id="KW-1185">Reference proteome</keyword>
<organism evidence="2 3">
    <name type="scientific">Nocardioides lentus</name>
    <dbReference type="NCBI Taxonomy" id="338077"/>
    <lineage>
        <taxon>Bacteria</taxon>
        <taxon>Bacillati</taxon>
        <taxon>Actinomycetota</taxon>
        <taxon>Actinomycetes</taxon>
        <taxon>Propionibacteriales</taxon>
        <taxon>Nocardioidaceae</taxon>
        <taxon>Nocardioides</taxon>
    </lineage>
</organism>
<gene>
    <name evidence="2" type="ORF">GCM10009737_15380</name>
</gene>
<dbReference type="RefSeq" id="WP_344005799.1">
    <property type="nucleotide sequence ID" value="NZ_BAAAMY010000004.1"/>
</dbReference>
<dbReference type="Pfam" id="PF00535">
    <property type="entry name" value="Glycos_transf_2"/>
    <property type="match status" value="1"/>
</dbReference>
<evidence type="ECO:0000313" key="3">
    <source>
        <dbReference type="Proteomes" id="UP001501612"/>
    </source>
</evidence>
<evidence type="ECO:0000259" key="1">
    <source>
        <dbReference type="Pfam" id="PF00535"/>
    </source>
</evidence>
<proteinExistence type="predicted"/>
<dbReference type="PANTHER" id="PTHR22916">
    <property type="entry name" value="GLYCOSYLTRANSFERASE"/>
    <property type="match status" value="1"/>
</dbReference>
<dbReference type="Proteomes" id="UP001501612">
    <property type="component" value="Unassembled WGS sequence"/>
</dbReference>
<feature type="domain" description="Glycosyltransferase 2-like" evidence="1">
    <location>
        <begin position="17"/>
        <end position="178"/>
    </location>
</feature>
<dbReference type="SUPFAM" id="SSF53448">
    <property type="entry name" value="Nucleotide-diphospho-sugar transferases"/>
    <property type="match status" value="1"/>
</dbReference>
<accession>A0ABN2P884</accession>
<comment type="caution">
    <text evidence="2">The sequence shown here is derived from an EMBL/GenBank/DDBJ whole genome shotgun (WGS) entry which is preliminary data.</text>
</comment>